<dbReference type="OrthoDB" id="2532734at2759"/>
<feature type="region of interest" description="Disordered" evidence="1">
    <location>
        <begin position="1"/>
        <end position="78"/>
    </location>
</feature>
<accession>A0A8T9B6I9</accession>
<feature type="compositionally biased region" description="Basic and acidic residues" evidence="1">
    <location>
        <begin position="1"/>
        <end position="18"/>
    </location>
</feature>
<proteinExistence type="predicted"/>
<sequence>MPAGPDETHNHAAGEATEHVMANSSSKTDNNASTHPLHNKEPPKGEKVQFIDHQAHPGPAVPKDFNAQEEGTKEERKAKADALNKIQDVTWAEPIVEKGVWEWEELHREEYWLFSV</sequence>
<feature type="compositionally biased region" description="Basic and acidic residues" evidence="1">
    <location>
        <begin position="38"/>
        <end position="55"/>
    </location>
</feature>
<reference evidence="2 3" key="1">
    <citation type="submission" date="2018-05" db="EMBL/GenBank/DDBJ databases">
        <title>Whole genome sequencing for identification of molecular markers to develop diagnostic detection tools for the regulated plant pathogen Lachnellula willkommii.</title>
        <authorList>
            <person name="Giroux E."/>
            <person name="Bilodeau G."/>
        </authorList>
    </citation>
    <scope>NUCLEOTIDE SEQUENCE [LARGE SCALE GENOMIC DNA]</scope>
    <source>
        <strain evidence="2 3">CBS 203.66</strain>
    </source>
</reference>
<comment type="caution">
    <text evidence="2">The sequence shown here is derived from an EMBL/GenBank/DDBJ whole genome shotgun (WGS) entry which is preliminary data.</text>
</comment>
<dbReference type="Proteomes" id="UP000469559">
    <property type="component" value="Unassembled WGS sequence"/>
</dbReference>
<evidence type="ECO:0000256" key="1">
    <source>
        <dbReference type="SAM" id="MobiDB-lite"/>
    </source>
</evidence>
<keyword evidence="3" id="KW-1185">Reference proteome</keyword>
<evidence type="ECO:0000313" key="3">
    <source>
        <dbReference type="Proteomes" id="UP000469559"/>
    </source>
</evidence>
<protein>
    <submittedName>
        <fullName evidence="2">Uncharacterized protein</fullName>
    </submittedName>
</protein>
<organism evidence="2 3">
    <name type="scientific">Lachnellula arida</name>
    <dbReference type="NCBI Taxonomy" id="1316785"/>
    <lineage>
        <taxon>Eukaryota</taxon>
        <taxon>Fungi</taxon>
        <taxon>Dikarya</taxon>
        <taxon>Ascomycota</taxon>
        <taxon>Pezizomycotina</taxon>
        <taxon>Leotiomycetes</taxon>
        <taxon>Helotiales</taxon>
        <taxon>Lachnaceae</taxon>
        <taxon>Lachnellula</taxon>
    </lineage>
</organism>
<dbReference type="AlphaFoldDB" id="A0A8T9B6I9"/>
<gene>
    <name evidence="2" type="ORF">LARI1_G007592</name>
</gene>
<feature type="compositionally biased region" description="Polar residues" evidence="1">
    <location>
        <begin position="22"/>
        <end position="36"/>
    </location>
</feature>
<evidence type="ECO:0000313" key="2">
    <source>
        <dbReference type="EMBL" id="TVY14043.1"/>
    </source>
</evidence>
<name>A0A8T9B6I9_9HELO</name>
<dbReference type="EMBL" id="QGMF01000781">
    <property type="protein sequence ID" value="TVY14043.1"/>
    <property type="molecule type" value="Genomic_DNA"/>
</dbReference>